<comment type="subcellular location">
    <subcellularLocation>
        <location evidence="1">Cytoplasmic vesicle membrane</location>
    </subcellularLocation>
    <subcellularLocation>
        <location evidence="2">Golgi apparatus</location>
    </subcellularLocation>
</comment>
<dbReference type="Gene3D" id="2.60.40.1230">
    <property type="match status" value="1"/>
</dbReference>
<evidence type="ECO:0000313" key="12">
    <source>
        <dbReference type="EMBL" id="KAG5182739.1"/>
    </source>
</evidence>
<dbReference type="InterPro" id="IPR013041">
    <property type="entry name" value="Clathrin_app_Ig-like_sf"/>
</dbReference>
<proteinExistence type="inferred from homology"/>
<dbReference type="Gene3D" id="1.25.10.10">
    <property type="entry name" value="Leucine-rich Repeat Variant"/>
    <property type="match status" value="1"/>
</dbReference>
<reference evidence="12" key="1">
    <citation type="submission" date="2021-02" db="EMBL/GenBank/DDBJ databases">
        <title>First Annotated Genome of the Yellow-green Alga Tribonema minus.</title>
        <authorList>
            <person name="Mahan K.M."/>
        </authorList>
    </citation>
    <scope>NUCLEOTIDE SEQUENCE</scope>
    <source>
        <strain evidence="12">UTEX B ZZ1240</strain>
    </source>
</reference>
<dbReference type="InterPro" id="IPR016024">
    <property type="entry name" value="ARM-type_fold"/>
</dbReference>
<evidence type="ECO:0000256" key="9">
    <source>
        <dbReference type="PIRNR" id="PIRNR037094"/>
    </source>
</evidence>
<keyword evidence="8 9" id="KW-0968">Cytoplasmic vesicle</keyword>
<dbReference type="PIRSF" id="PIRSF037094">
    <property type="entry name" value="AP1_complex_gamma"/>
    <property type="match status" value="1"/>
</dbReference>
<gene>
    <name evidence="12" type="ORF">JKP88DRAFT_269859</name>
</gene>
<dbReference type="GO" id="GO:0006886">
    <property type="term" value="P:intracellular protein transport"/>
    <property type="evidence" value="ECO:0007669"/>
    <property type="project" value="UniProtKB-UniRule"/>
</dbReference>
<keyword evidence="5 9" id="KW-0653">Protein transport</keyword>
<dbReference type="GO" id="GO:0030121">
    <property type="term" value="C:AP-1 adaptor complex"/>
    <property type="evidence" value="ECO:0007669"/>
    <property type="project" value="InterPro"/>
</dbReference>
<organism evidence="12 13">
    <name type="scientific">Tribonema minus</name>
    <dbReference type="NCBI Taxonomy" id="303371"/>
    <lineage>
        <taxon>Eukaryota</taxon>
        <taxon>Sar</taxon>
        <taxon>Stramenopiles</taxon>
        <taxon>Ochrophyta</taxon>
        <taxon>PX clade</taxon>
        <taxon>Xanthophyceae</taxon>
        <taxon>Tribonematales</taxon>
        <taxon>Tribonemataceae</taxon>
        <taxon>Tribonema</taxon>
    </lineage>
</organism>
<dbReference type="Pfam" id="PF01602">
    <property type="entry name" value="Adaptin_N"/>
    <property type="match status" value="1"/>
</dbReference>
<sequence>MSIKLKELIRAVRACKTAAAERSVVSQELALIRTAFKEEQLEYRNRNVAKLLFMHMLGYPSHFGQMECIKLITSPEFTDKRIGYLGLMLLLTEKEEVLMLVTNSLKVDLNSQNPFVVGLALTTVGNLATPDIARDLMMDVDRYLQSNNPYLRKKAALCTIRILQKNPDHVEDFAERIVGVLKDRHHGVLLAGVQLMTSIVALDPKAYAGLFARVVPSLVRLLKNLVSTGYSPDHDVAGVTNPFLQVKTLKLLRVLGEHGGSDDAAEAMNDILAQVASTTETAKNAGNAILYECVNTIIGVQSEQGLQVLAINILGRFLLNRDNNIRYVALNTLGRVVERDMAAVQRHRTTIVDCLKDPDVSIRQRALELIYQLVNEGNVAALTSELLNYLVVALPEHKAGLCDKIMDAVQQFATDRRWRIDTLISMLGIAGDSASDAIACNTIIYIGQCPEYQGHVVHKLHAALAADLSTQANAQPALARVAVWCIGEYGELLARAWPALDMAVDRCAAVSLSAAVELLAALMTHHSATAGLRSYCITALAKLSGRGLLSPEDAARAGVLVGSYGSSLQVDLQQRACEFTQLLGGAWSSVRGAALDKVPAIDEAALRERRARKLLGSGAAAVNDADLFDGGDASPGPQQRRAARQQTASPTPAASPPPPTNLLDLDDIFGGGSATAVGASAPGAAFGSSGGGSVDLLADIFSSLPPPQPHAAQPALPPADMFGGGMGGSTAAAAPFAAAAPAAAPPSFVAFEKGSLRVVFALAKPDAANPSTTQITARFSNAGGSPLEAFVFQAAVPKYLTMRLMPPSAGRVAAGAPDVEQVVVVTNEAHGSKDIMMRIKIAYTVDGQQVQEMAQISDFPKGF</sequence>
<accession>A0A836CEJ3</accession>
<dbReference type="PANTHER" id="PTHR22780">
    <property type="entry name" value="ADAPTIN, ALPHA/GAMMA/EPSILON"/>
    <property type="match status" value="1"/>
</dbReference>
<keyword evidence="6 9" id="KW-0333">Golgi apparatus</keyword>
<dbReference type="OrthoDB" id="28053at2759"/>
<dbReference type="Pfam" id="PF02883">
    <property type="entry name" value="Alpha_adaptinC2"/>
    <property type="match status" value="1"/>
</dbReference>
<evidence type="ECO:0000256" key="6">
    <source>
        <dbReference type="ARBA" id="ARBA00023034"/>
    </source>
</evidence>
<evidence type="ECO:0000256" key="7">
    <source>
        <dbReference type="ARBA" id="ARBA00023136"/>
    </source>
</evidence>
<feature type="compositionally biased region" description="Low complexity" evidence="10">
    <location>
        <begin position="638"/>
        <end position="652"/>
    </location>
</feature>
<dbReference type="InterPro" id="IPR002553">
    <property type="entry name" value="Clathrin/coatomer_adapt-like_N"/>
</dbReference>
<dbReference type="GO" id="GO:0016192">
    <property type="term" value="P:vesicle-mediated transport"/>
    <property type="evidence" value="ECO:0007669"/>
    <property type="project" value="InterPro"/>
</dbReference>
<evidence type="ECO:0000256" key="8">
    <source>
        <dbReference type="ARBA" id="ARBA00023329"/>
    </source>
</evidence>
<dbReference type="InterPro" id="IPR050840">
    <property type="entry name" value="Adaptor_Complx_Large_Subunit"/>
</dbReference>
<evidence type="ECO:0000259" key="11">
    <source>
        <dbReference type="PROSITE" id="PS50180"/>
    </source>
</evidence>
<keyword evidence="7 9" id="KW-0472">Membrane</keyword>
<name>A0A836CEJ3_9STRA</name>
<evidence type="ECO:0000256" key="1">
    <source>
        <dbReference type="ARBA" id="ARBA00004156"/>
    </source>
</evidence>
<dbReference type="AlphaFoldDB" id="A0A836CEJ3"/>
<keyword evidence="4 9" id="KW-0813">Transport</keyword>
<dbReference type="InterPro" id="IPR008152">
    <property type="entry name" value="Clathrin_a/b/g-adaptin_app_Ig"/>
</dbReference>
<keyword evidence="13" id="KW-1185">Reference proteome</keyword>
<evidence type="ECO:0000256" key="5">
    <source>
        <dbReference type="ARBA" id="ARBA00022927"/>
    </source>
</evidence>
<dbReference type="Proteomes" id="UP000664859">
    <property type="component" value="Unassembled WGS sequence"/>
</dbReference>
<dbReference type="SMART" id="SM00809">
    <property type="entry name" value="Alpha_adaptinC2"/>
    <property type="match status" value="1"/>
</dbReference>
<dbReference type="InterPro" id="IPR017107">
    <property type="entry name" value="AP1_complex_gsu"/>
</dbReference>
<comment type="similarity">
    <text evidence="3 9">Belongs to the adaptor complexes large subunit family.</text>
</comment>
<dbReference type="InterPro" id="IPR011989">
    <property type="entry name" value="ARM-like"/>
</dbReference>
<evidence type="ECO:0000313" key="13">
    <source>
        <dbReference type="Proteomes" id="UP000664859"/>
    </source>
</evidence>
<evidence type="ECO:0000256" key="4">
    <source>
        <dbReference type="ARBA" id="ARBA00022448"/>
    </source>
</evidence>
<feature type="domain" description="GAE" evidence="11">
    <location>
        <begin position="743"/>
        <end position="860"/>
    </location>
</feature>
<dbReference type="PROSITE" id="PS50180">
    <property type="entry name" value="GAE"/>
    <property type="match status" value="1"/>
</dbReference>
<evidence type="ECO:0000256" key="10">
    <source>
        <dbReference type="SAM" id="MobiDB-lite"/>
    </source>
</evidence>
<dbReference type="SUPFAM" id="SSF49348">
    <property type="entry name" value="Clathrin adaptor appendage domain"/>
    <property type="match status" value="1"/>
</dbReference>
<dbReference type="SUPFAM" id="SSF48371">
    <property type="entry name" value="ARM repeat"/>
    <property type="match status" value="1"/>
</dbReference>
<protein>
    <recommendedName>
        <fullName evidence="9">AP-1 complex subunit gamma</fullName>
    </recommendedName>
</protein>
<evidence type="ECO:0000256" key="3">
    <source>
        <dbReference type="ARBA" id="ARBA00006613"/>
    </source>
</evidence>
<feature type="region of interest" description="Disordered" evidence="10">
    <location>
        <begin position="625"/>
        <end position="667"/>
    </location>
</feature>
<comment type="caution">
    <text evidence="12">The sequence shown here is derived from an EMBL/GenBank/DDBJ whole genome shotgun (WGS) entry which is preliminary data.</text>
</comment>
<dbReference type="InterPro" id="IPR008153">
    <property type="entry name" value="GAE_dom"/>
</dbReference>
<dbReference type="EMBL" id="JAFCMP010000224">
    <property type="protein sequence ID" value="KAG5182739.1"/>
    <property type="molecule type" value="Genomic_DNA"/>
</dbReference>
<evidence type="ECO:0000256" key="2">
    <source>
        <dbReference type="ARBA" id="ARBA00004555"/>
    </source>
</evidence>